<evidence type="ECO:0000256" key="8">
    <source>
        <dbReference type="SAM" id="MobiDB-lite"/>
    </source>
</evidence>
<gene>
    <name evidence="11" type="ORF">CAPTEDRAFT_229032</name>
</gene>
<dbReference type="OrthoDB" id="513400at2759"/>
<keyword evidence="2" id="KW-0813">Transport</keyword>
<evidence type="ECO:0000256" key="4">
    <source>
        <dbReference type="ARBA" id="ARBA00022970"/>
    </source>
</evidence>
<evidence type="ECO:0000256" key="1">
    <source>
        <dbReference type="ARBA" id="ARBA00004141"/>
    </source>
</evidence>
<dbReference type="InterPro" id="IPR013057">
    <property type="entry name" value="AA_transpt_TM"/>
</dbReference>
<dbReference type="EMBL" id="AMQN01013938">
    <property type="status" value="NOT_ANNOTATED_CDS"/>
    <property type="molecule type" value="Genomic_DNA"/>
</dbReference>
<evidence type="ECO:0000256" key="5">
    <source>
        <dbReference type="ARBA" id="ARBA00022989"/>
    </source>
</evidence>
<feature type="transmembrane region" description="Helical" evidence="9">
    <location>
        <begin position="273"/>
        <end position="296"/>
    </location>
</feature>
<feature type="domain" description="Amino acid transporter transmembrane" evidence="10">
    <location>
        <begin position="2"/>
        <end position="397"/>
    </location>
</feature>
<evidence type="ECO:0000313" key="13">
    <source>
        <dbReference type="Proteomes" id="UP000014760"/>
    </source>
</evidence>
<keyword evidence="4" id="KW-0029">Amino-acid transport</keyword>
<evidence type="ECO:0000256" key="2">
    <source>
        <dbReference type="ARBA" id="ARBA00022448"/>
    </source>
</evidence>
<dbReference type="EnsemblMetazoa" id="CapteT229032">
    <property type="protein sequence ID" value="CapteP229032"/>
    <property type="gene ID" value="CapteG229032"/>
</dbReference>
<keyword evidence="7" id="KW-0175">Coiled coil</keyword>
<keyword evidence="5 9" id="KW-1133">Transmembrane helix</keyword>
<feature type="transmembrane region" description="Helical" evidence="9">
    <location>
        <begin position="121"/>
        <end position="140"/>
    </location>
</feature>
<reference evidence="12" key="3">
    <citation type="submission" date="2015-06" db="UniProtKB">
        <authorList>
            <consortium name="EnsemblMetazoa"/>
        </authorList>
    </citation>
    <scope>IDENTIFICATION</scope>
</reference>
<organism evidence="11">
    <name type="scientific">Capitella teleta</name>
    <name type="common">Polychaete worm</name>
    <dbReference type="NCBI Taxonomy" id="283909"/>
    <lineage>
        <taxon>Eukaryota</taxon>
        <taxon>Metazoa</taxon>
        <taxon>Spiralia</taxon>
        <taxon>Lophotrochozoa</taxon>
        <taxon>Annelida</taxon>
        <taxon>Polychaeta</taxon>
        <taxon>Sedentaria</taxon>
        <taxon>Scolecida</taxon>
        <taxon>Capitellidae</taxon>
        <taxon>Capitella</taxon>
    </lineage>
</organism>
<dbReference type="Proteomes" id="UP000014760">
    <property type="component" value="Unassembled WGS sequence"/>
</dbReference>
<reference evidence="11 13" key="2">
    <citation type="journal article" date="2013" name="Nature">
        <title>Insights into bilaterian evolution from three spiralian genomes.</title>
        <authorList>
            <person name="Simakov O."/>
            <person name="Marletaz F."/>
            <person name="Cho S.J."/>
            <person name="Edsinger-Gonzales E."/>
            <person name="Havlak P."/>
            <person name="Hellsten U."/>
            <person name="Kuo D.H."/>
            <person name="Larsson T."/>
            <person name="Lv J."/>
            <person name="Arendt D."/>
            <person name="Savage R."/>
            <person name="Osoegawa K."/>
            <person name="de Jong P."/>
            <person name="Grimwood J."/>
            <person name="Chapman J.A."/>
            <person name="Shapiro H."/>
            <person name="Aerts A."/>
            <person name="Otillar R.P."/>
            <person name="Terry A.Y."/>
            <person name="Boore J.L."/>
            <person name="Grigoriev I.V."/>
            <person name="Lindberg D.R."/>
            <person name="Seaver E.C."/>
            <person name="Weisblat D.A."/>
            <person name="Putnam N.H."/>
            <person name="Rokhsar D.S."/>
        </authorList>
    </citation>
    <scope>NUCLEOTIDE SEQUENCE</scope>
    <source>
        <strain evidence="11 13">I ESC-2004</strain>
    </source>
</reference>
<feature type="transmembrane region" description="Helical" evidence="9">
    <location>
        <begin position="316"/>
        <end position="336"/>
    </location>
</feature>
<keyword evidence="6 9" id="KW-0472">Membrane</keyword>
<protein>
    <recommendedName>
        <fullName evidence="10">Amino acid transporter transmembrane domain-containing protein</fullName>
    </recommendedName>
</protein>
<dbReference type="GO" id="GO:0015179">
    <property type="term" value="F:L-amino acid transmembrane transporter activity"/>
    <property type="evidence" value="ECO:0007669"/>
    <property type="project" value="TreeGrafter"/>
</dbReference>
<feature type="compositionally biased region" description="Low complexity" evidence="8">
    <location>
        <begin position="740"/>
        <end position="765"/>
    </location>
</feature>
<feature type="transmembrane region" description="Helical" evidence="9">
    <location>
        <begin position="342"/>
        <end position="366"/>
    </location>
</feature>
<evidence type="ECO:0000256" key="6">
    <source>
        <dbReference type="ARBA" id="ARBA00023136"/>
    </source>
</evidence>
<comment type="subcellular location">
    <subcellularLocation>
        <location evidence="1">Membrane</location>
        <topology evidence="1">Multi-pass membrane protein</topology>
    </subcellularLocation>
</comment>
<feature type="region of interest" description="Disordered" evidence="8">
    <location>
        <begin position="418"/>
        <end position="490"/>
    </location>
</feature>
<dbReference type="Pfam" id="PF01490">
    <property type="entry name" value="Aa_trans"/>
    <property type="match status" value="1"/>
</dbReference>
<evidence type="ECO:0000256" key="3">
    <source>
        <dbReference type="ARBA" id="ARBA00022692"/>
    </source>
</evidence>
<reference evidence="13" key="1">
    <citation type="submission" date="2012-12" db="EMBL/GenBank/DDBJ databases">
        <authorList>
            <person name="Hellsten U."/>
            <person name="Grimwood J."/>
            <person name="Chapman J.A."/>
            <person name="Shapiro H."/>
            <person name="Aerts A."/>
            <person name="Otillar R.P."/>
            <person name="Terry A.Y."/>
            <person name="Boore J.L."/>
            <person name="Simakov O."/>
            <person name="Marletaz F."/>
            <person name="Cho S.-J."/>
            <person name="Edsinger-Gonzales E."/>
            <person name="Havlak P."/>
            <person name="Kuo D.-H."/>
            <person name="Larsson T."/>
            <person name="Lv J."/>
            <person name="Arendt D."/>
            <person name="Savage R."/>
            <person name="Osoegawa K."/>
            <person name="de Jong P."/>
            <person name="Lindberg D.R."/>
            <person name="Seaver E.C."/>
            <person name="Weisblat D.A."/>
            <person name="Putnam N.H."/>
            <person name="Grigoriev I.V."/>
            <person name="Rokhsar D.S."/>
        </authorList>
    </citation>
    <scope>NUCLEOTIDE SEQUENCE</scope>
    <source>
        <strain evidence="13">I ESC-2004</strain>
    </source>
</reference>
<dbReference type="PANTHER" id="PTHR22950">
    <property type="entry name" value="AMINO ACID TRANSPORTER"/>
    <property type="match status" value="1"/>
</dbReference>
<keyword evidence="3 9" id="KW-0812">Transmembrane</keyword>
<feature type="region of interest" description="Disordered" evidence="8">
    <location>
        <begin position="735"/>
        <end position="798"/>
    </location>
</feature>
<name>R7TBS0_CAPTE</name>
<proteinExistence type="predicted"/>
<dbReference type="EMBL" id="KB310617">
    <property type="protein sequence ID" value="ELT91159.1"/>
    <property type="molecule type" value="Genomic_DNA"/>
</dbReference>
<feature type="transmembrane region" description="Helical" evidence="9">
    <location>
        <begin position="32"/>
        <end position="55"/>
    </location>
</feature>
<feature type="compositionally biased region" description="Basic and acidic residues" evidence="8">
    <location>
        <begin position="513"/>
        <end position="524"/>
    </location>
</feature>
<feature type="transmembrane region" description="Helical" evidence="9">
    <location>
        <begin position="225"/>
        <end position="247"/>
    </location>
</feature>
<dbReference type="GO" id="GO:0016020">
    <property type="term" value="C:membrane"/>
    <property type="evidence" value="ECO:0007669"/>
    <property type="project" value="UniProtKB-SubCell"/>
</dbReference>
<feature type="region of interest" description="Disordered" evidence="8">
    <location>
        <begin position="511"/>
        <end position="551"/>
    </location>
</feature>
<feature type="transmembrane region" description="Helical" evidence="9">
    <location>
        <begin position="152"/>
        <end position="173"/>
    </location>
</feature>
<feature type="transmembrane region" description="Helical" evidence="9">
    <location>
        <begin position="80"/>
        <end position="101"/>
    </location>
</feature>
<feature type="transmembrane region" description="Helical" evidence="9">
    <location>
        <begin position="378"/>
        <end position="398"/>
    </location>
</feature>
<dbReference type="PANTHER" id="PTHR22950:SF646">
    <property type="entry name" value="SODIUM-COUPLED NEUTRAL AMINO ACID TRANSPORTER 10-RELATED"/>
    <property type="match status" value="1"/>
</dbReference>
<evidence type="ECO:0000313" key="11">
    <source>
        <dbReference type="EMBL" id="ELT91159.1"/>
    </source>
</evidence>
<feature type="compositionally biased region" description="Basic and acidic residues" evidence="8">
    <location>
        <begin position="437"/>
        <end position="476"/>
    </location>
</feature>
<dbReference type="STRING" id="283909.R7TBS0"/>
<evidence type="ECO:0000313" key="12">
    <source>
        <dbReference type="EnsemblMetazoa" id="CapteP229032"/>
    </source>
</evidence>
<feature type="coiled-coil region" evidence="7">
    <location>
        <begin position="679"/>
        <end position="717"/>
    </location>
</feature>
<dbReference type="OMA" id="STESHHH"/>
<dbReference type="HOGENOM" id="CLU_352430_0_0_1"/>
<accession>R7TBS0</accession>
<evidence type="ECO:0000256" key="7">
    <source>
        <dbReference type="SAM" id="Coils"/>
    </source>
</evidence>
<keyword evidence="13" id="KW-1185">Reference proteome</keyword>
<evidence type="ECO:0000259" key="10">
    <source>
        <dbReference type="Pfam" id="PF01490"/>
    </source>
</evidence>
<sequence>MGASNWPYVINLGNSIIGVSVLAMPFCFKQCGLLLGPLLLFGCAYLTHLSCNLLMKGATSSRRRSYEFLAFHTFGHVGKLAVELSIIGLLLGTCVAFYVIIGDLGPAIFSKMTGLDNTSNLRTSLMVTLGLFVALPLGMLRNVESLSHISAISLGFYCVFVINVFITAIPNMYAGMWVNSVTLWEWQGAFKCLPIFSLAFACQTQLFVMYDALPEPSLNRMTHIARSAITMCTVVYFCVGFFGYIAFYQEEVMGDILMNFRPTLFTEGVKCGFVISVAVSFPLVIFPARASLYTLLFSKDPGHHDGLQTSIYIPPLHFKCMTIAIVTITLIVGIIVPNIEFVLAITGATMGSMICFVFPAITYISVASVLSGPNSKSTAQMVLFLGFTIFFASTYITLSTNTADVAAENIASIAKDLHEKEEDSKQEMVELNQEQEEDKKEVDGLLRDPGKDLVVENKGDAVGDAKPEIVDDKRQEPPNPQAPNDSEEKGIKPAADVAAQLPAAAGLEDAEEAIARERERHQELLEEAEDKDGGQAAAVNQANDEIHDDNKAPVLAEIPTPQPAAAANIITAAPPGAVAADVGNNIAAAAAVAPVEAVAPAAVPEAVAPAAVPEAVAPAAVPEAVAPAAVPEAVAPAAVPMATALPVAAEPIAPEQAAPVADGRPVVGAVVAPVDEANGHHHEKEIAEMKNTNEEAKQLLEKMKVAQEENIKIIQEQKQIIDDLHEEKFRNIEEPEKQQQHNVVQQQQQQQHNVAQPNNPVPVNHKLGKNSPKSANKPDKKMPGVVDHQAKSNQRRNA</sequence>
<feature type="transmembrane region" description="Helical" evidence="9">
    <location>
        <begin position="7"/>
        <end position="26"/>
    </location>
</feature>
<feature type="compositionally biased region" description="Basic and acidic residues" evidence="8">
    <location>
        <begin position="418"/>
        <end position="428"/>
    </location>
</feature>
<dbReference type="AlphaFoldDB" id="R7TBS0"/>
<evidence type="ECO:0000256" key="9">
    <source>
        <dbReference type="SAM" id="Phobius"/>
    </source>
</evidence>